<evidence type="ECO:0000313" key="3">
    <source>
        <dbReference type="WBParaSite" id="jg1171"/>
    </source>
</evidence>
<dbReference type="WBParaSite" id="jg1171">
    <property type="protein sequence ID" value="jg1171"/>
    <property type="gene ID" value="jg1171"/>
</dbReference>
<keyword evidence="1" id="KW-0472">Membrane</keyword>
<protein>
    <submittedName>
        <fullName evidence="3">Secreted protein</fullName>
    </submittedName>
</protein>
<dbReference type="PROSITE" id="PS51257">
    <property type="entry name" value="PROKAR_LIPOPROTEIN"/>
    <property type="match status" value="1"/>
</dbReference>
<evidence type="ECO:0000256" key="1">
    <source>
        <dbReference type="SAM" id="Phobius"/>
    </source>
</evidence>
<accession>A0A915CRH8</accession>
<keyword evidence="1" id="KW-0812">Transmembrane</keyword>
<sequence length="72" mass="8784">MQKHVMLQSFLICFFMFCVAFTFTLCVLFSCLKYDKNCDDLIANVFRFYFNRLSSDQSRNKKRRQIDVFWKS</sequence>
<keyword evidence="1" id="KW-1133">Transmembrane helix</keyword>
<reference evidence="3" key="1">
    <citation type="submission" date="2022-11" db="UniProtKB">
        <authorList>
            <consortium name="WormBaseParasite"/>
        </authorList>
    </citation>
    <scope>IDENTIFICATION</scope>
</reference>
<dbReference type="AlphaFoldDB" id="A0A915CRH8"/>
<evidence type="ECO:0000313" key="2">
    <source>
        <dbReference type="Proteomes" id="UP000887574"/>
    </source>
</evidence>
<keyword evidence="2" id="KW-1185">Reference proteome</keyword>
<dbReference type="Proteomes" id="UP000887574">
    <property type="component" value="Unplaced"/>
</dbReference>
<feature type="transmembrane region" description="Helical" evidence="1">
    <location>
        <begin position="6"/>
        <end position="32"/>
    </location>
</feature>
<proteinExistence type="predicted"/>
<name>A0A915CRH8_9BILA</name>
<organism evidence="2 3">
    <name type="scientific">Ditylenchus dipsaci</name>
    <dbReference type="NCBI Taxonomy" id="166011"/>
    <lineage>
        <taxon>Eukaryota</taxon>
        <taxon>Metazoa</taxon>
        <taxon>Ecdysozoa</taxon>
        <taxon>Nematoda</taxon>
        <taxon>Chromadorea</taxon>
        <taxon>Rhabditida</taxon>
        <taxon>Tylenchina</taxon>
        <taxon>Tylenchomorpha</taxon>
        <taxon>Sphaerularioidea</taxon>
        <taxon>Anguinidae</taxon>
        <taxon>Anguininae</taxon>
        <taxon>Ditylenchus</taxon>
    </lineage>
</organism>